<keyword evidence="8" id="KW-1185">Reference proteome</keyword>
<dbReference type="Pfam" id="PF07735">
    <property type="entry name" value="FBA_2"/>
    <property type="match status" value="2"/>
</dbReference>
<dbReference type="AlphaFoldDB" id="A0A1I7UX68"/>
<dbReference type="InterPro" id="IPR004151">
    <property type="entry name" value="7TM_GPCR_serpentine_rcpt_Sre"/>
</dbReference>
<sequence>MNSKLISTCFLISLVLKKAKVVFKSLRNKQLTPKIVIDDDDWIGYIAAGDRKMIVNRLISFSRGSKPNYGIVEKVKMGNDLVDLLLWTQFGHLAINCEDDDVTEMKVVTDYIFDLFDAGIYILNVSDMPRQLIDLFHGKPIEMLSVWDLMIEADHLSYIVSNGKAKHFYTIHWPNNFELNDCHQVNFDSLVVGRAYLMTLEHLIRLNCVEIRMERLWFSNEELNQFLMHWINGGSPRLKCFVADIRNFNQQLALMDINVQETEEQTRIYKSLTTEVEFDNLEIRRNDGAVASIKYFQECGTFVFAVWPDNPDTPNWSNINHRPFSSGKKKGEVEEENRSVLPREIEGALGPWHLHEQSTDSLTGASDPLTICLGRKTQSTANSVEEATSVIRGYDLHSEVFYTISLLRALFCFPGFYCLSAFVAERWFATYFLMDYEKNQRKWLVFLIVWVIYAIAFVSAIDFHNVSKMGDFPLFDLPLVANEHVLSTMNPYQWINLSLTSEESKAAVKRFLKSKPKFKINLGITGEPYIVIFGENEQWDFRWALTEARVGYETNKYGSRVFNNLYKYSENPIEAWMKEYDYIREIIGCELNSVHFQLTSFPRQNKTITDWLSSQPIRCIEIASFDTECDLDLKYVMKNINVTDSAWLSSIEYRRNFQMEIPAIPRICIDKSRFIDFDQLLRLKNQCISLRRSRLDAEEINGFLKSWMACESHFDLETFDIDIPGLEAMEVIMDLPHERTRLPDIAKTFKEKFIRSGVEDGFDIKRSDGKVATVAIGQPWDDYRFFMATH</sequence>
<evidence type="ECO:0000256" key="2">
    <source>
        <dbReference type="ARBA" id="ARBA00006803"/>
    </source>
</evidence>
<evidence type="ECO:0000313" key="8">
    <source>
        <dbReference type="Proteomes" id="UP000095282"/>
    </source>
</evidence>
<evidence type="ECO:0000256" key="4">
    <source>
        <dbReference type="ARBA" id="ARBA00022989"/>
    </source>
</evidence>
<reference evidence="9" key="1">
    <citation type="submission" date="2016-11" db="UniProtKB">
        <authorList>
            <consortium name="WormBaseParasite"/>
        </authorList>
    </citation>
    <scope>IDENTIFICATION</scope>
</reference>
<dbReference type="GO" id="GO:0016020">
    <property type="term" value="C:membrane"/>
    <property type="evidence" value="ECO:0007669"/>
    <property type="project" value="UniProtKB-SubCell"/>
</dbReference>
<keyword evidence="4 6" id="KW-1133">Transmembrane helix</keyword>
<evidence type="ECO:0000259" key="7">
    <source>
        <dbReference type="Pfam" id="PF07735"/>
    </source>
</evidence>
<name>A0A1I7UX68_9PELO</name>
<feature type="domain" description="Sdz-33 F-box" evidence="7">
    <location>
        <begin position="666"/>
        <end position="720"/>
    </location>
</feature>
<accession>A0A1I7UX68</accession>
<feature type="domain" description="Sdz-33 F-box" evidence="7">
    <location>
        <begin position="185"/>
        <end position="241"/>
    </location>
</feature>
<keyword evidence="3 6" id="KW-0812">Transmembrane</keyword>
<evidence type="ECO:0000256" key="3">
    <source>
        <dbReference type="ARBA" id="ARBA00022692"/>
    </source>
</evidence>
<proteinExistence type="inferred from homology"/>
<feature type="transmembrane region" description="Helical" evidence="6">
    <location>
        <begin position="443"/>
        <end position="461"/>
    </location>
</feature>
<dbReference type="PANTHER" id="PTHR21503">
    <property type="entry name" value="F-BOX-CONTAINING HYPOTHETICAL PROTEIN C.ELEGANS"/>
    <property type="match status" value="1"/>
</dbReference>
<comment type="similarity">
    <text evidence="2">Belongs to the nematode receptor-like protein sre family.</text>
</comment>
<feature type="transmembrane region" description="Helical" evidence="6">
    <location>
        <begin position="400"/>
        <end position="423"/>
    </location>
</feature>
<dbReference type="Proteomes" id="UP000095282">
    <property type="component" value="Unplaced"/>
</dbReference>
<dbReference type="WBParaSite" id="Csp11.Scaffold630.g20232.t1">
    <property type="protein sequence ID" value="Csp11.Scaffold630.g20232.t1"/>
    <property type="gene ID" value="Csp11.Scaffold630.g20232"/>
</dbReference>
<dbReference type="eggNOG" id="ENOG502TFW7">
    <property type="taxonomic scope" value="Eukaryota"/>
</dbReference>
<organism evidence="8 9">
    <name type="scientific">Caenorhabditis tropicalis</name>
    <dbReference type="NCBI Taxonomy" id="1561998"/>
    <lineage>
        <taxon>Eukaryota</taxon>
        <taxon>Metazoa</taxon>
        <taxon>Ecdysozoa</taxon>
        <taxon>Nematoda</taxon>
        <taxon>Chromadorea</taxon>
        <taxon>Rhabditida</taxon>
        <taxon>Rhabditina</taxon>
        <taxon>Rhabditomorpha</taxon>
        <taxon>Rhabditoidea</taxon>
        <taxon>Rhabditidae</taxon>
        <taxon>Peloderinae</taxon>
        <taxon>Caenorhabditis</taxon>
    </lineage>
</organism>
<protein>
    <submittedName>
        <fullName evidence="9">FBA_2 domain-containing protein</fullName>
    </submittedName>
</protein>
<evidence type="ECO:0000313" key="9">
    <source>
        <dbReference type="WBParaSite" id="Csp11.Scaffold630.g20232.t1"/>
    </source>
</evidence>
<dbReference type="PANTHER" id="PTHR21503:SF8">
    <property type="entry name" value="F-BOX ASSOCIATED DOMAIN-CONTAINING PROTEIN-RELATED"/>
    <property type="match status" value="1"/>
</dbReference>
<keyword evidence="5 6" id="KW-0472">Membrane</keyword>
<evidence type="ECO:0000256" key="5">
    <source>
        <dbReference type="ARBA" id="ARBA00023136"/>
    </source>
</evidence>
<dbReference type="InterPro" id="IPR012885">
    <property type="entry name" value="F-box_Sdz-33"/>
</dbReference>
<evidence type="ECO:0000256" key="1">
    <source>
        <dbReference type="ARBA" id="ARBA00004141"/>
    </source>
</evidence>
<evidence type="ECO:0000256" key="6">
    <source>
        <dbReference type="SAM" id="Phobius"/>
    </source>
</evidence>
<dbReference type="Pfam" id="PF03125">
    <property type="entry name" value="Sre"/>
    <property type="match status" value="1"/>
</dbReference>
<comment type="subcellular location">
    <subcellularLocation>
        <location evidence="1">Membrane</location>
        <topology evidence="1">Multi-pass membrane protein</topology>
    </subcellularLocation>
</comment>
<dbReference type="GO" id="GO:0007606">
    <property type="term" value="P:sensory perception of chemical stimulus"/>
    <property type="evidence" value="ECO:0007669"/>
    <property type="project" value="InterPro"/>
</dbReference>